<dbReference type="Proteomes" id="UP000318081">
    <property type="component" value="Chromosome"/>
</dbReference>
<keyword evidence="2" id="KW-1185">Reference proteome</keyword>
<evidence type="ECO:0000313" key="2">
    <source>
        <dbReference type="Proteomes" id="UP000318081"/>
    </source>
</evidence>
<gene>
    <name evidence="1" type="ORF">TBK1r_39870</name>
</gene>
<dbReference type="EMBL" id="CP036432">
    <property type="protein sequence ID" value="QDV85033.1"/>
    <property type="molecule type" value="Genomic_DNA"/>
</dbReference>
<evidence type="ECO:0000313" key="1">
    <source>
        <dbReference type="EMBL" id="QDV85033.1"/>
    </source>
</evidence>
<accession>A0ABX5XSP5</accession>
<evidence type="ECO:0008006" key="3">
    <source>
        <dbReference type="Google" id="ProtNLM"/>
    </source>
</evidence>
<reference evidence="1 2" key="1">
    <citation type="submission" date="2019-02" db="EMBL/GenBank/DDBJ databases">
        <title>Deep-cultivation of Planctomycetes and their phenomic and genomic characterization uncovers novel biology.</title>
        <authorList>
            <person name="Wiegand S."/>
            <person name="Jogler M."/>
            <person name="Boedeker C."/>
            <person name="Pinto D."/>
            <person name="Vollmers J."/>
            <person name="Rivas-Marin E."/>
            <person name="Kohn T."/>
            <person name="Peeters S.H."/>
            <person name="Heuer A."/>
            <person name="Rast P."/>
            <person name="Oberbeckmann S."/>
            <person name="Bunk B."/>
            <person name="Jeske O."/>
            <person name="Meyerdierks A."/>
            <person name="Storesund J.E."/>
            <person name="Kallscheuer N."/>
            <person name="Luecker S."/>
            <person name="Lage O.M."/>
            <person name="Pohl T."/>
            <person name="Merkel B.J."/>
            <person name="Hornburger P."/>
            <person name="Mueller R.-W."/>
            <person name="Bruemmer F."/>
            <person name="Labrenz M."/>
            <person name="Spormann A.M."/>
            <person name="Op den Camp H."/>
            <person name="Overmann J."/>
            <person name="Amann R."/>
            <person name="Jetten M.S.M."/>
            <person name="Mascher T."/>
            <person name="Medema M.H."/>
            <person name="Devos D.P."/>
            <person name="Kaster A.-K."/>
            <person name="Ovreas L."/>
            <person name="Rohde M."/>
            <person name="Galperin M.Y."/>
            <person name="Jogler C."/>
        </authorList>
    </citation>
    <scope>NUCLEOTIDE SEQUENCE [LARGE SCALE GENOMIC DNA]</scope>
    <source>
        <strain evidence="1 2">TBK1r</strain>
    </source>
</reference>
<organism evidence="1 2">
    <name type="scientific">Stieleria magnilauensis</name>
    <dbReference type="NCBI Taxonomy" id="2527963"/>
    <lineage>
        <taxon>Bacteria</taxon>
        <taxon>Pseudomonadati</taxon>
        <taxon>Planctomycetota</taxon>
        <taxon>Planctomycetia</taxon>
        <taxon>Pirellulales</taxon>
        <taxon>Pirellulaceae</taxon>
        <taxon>Stieleria</taxon>
    </lineage>
</organism>
<proteinExistence type="predicted"/>
<protein>
    <recommendedName>
        <fullName evidence="3">Transposase</fullName>
    </recommendedName>
</protein>
<sequence length="96" mass="10509">MSANNDLTSEELKQTLASVFPTQFYPGSIADRLLEEGREEGREEGIEKGKLTGKIQVLQEFLGDPISTDAELISLGRGALDAKLQALQAHVRNHDT</sequence>
<name>A0ABX5XSP5_9BACT</name>